<sequence>MRCGTRFKKLLKLRTRRLYSIDSSRSNLLLQVLLHWKDGTLIGKGYNSVVECHLDAEVVISSSQIIPKPNQERIKGTQNIRMKSKAKGFGLVKVHPSTKKGLAFLSREICSSSIEGLFTLVLNLWSRNPYRWDFYFLSQLDGLSNIRSGEEGAIADDSIDGTRKRDWHSSDQHESSIQLKAIPQKVLINGLLLYVLRDPLLARGKMCGSLLQSRAEHRNSKQRKMIQWSNTLCGTESSGLRAGALFPQMRLATPTRAYEPISYPCPWLALSSGRLMNLPSLMNELSSFPGVLLFLPESAILYLIYKEPILSSSVVVETPPLSLKLKGRPAQGRKNNQGYIRATALTAARSYCMHGSDELKGEREMTLVVEYPEEGIFPRLRFRVVIGCLVEQLPLARKEKDVASEKEAESRRRDSKDQVQGTSGTLPRLGTTLVFLGIKIFVTLQNLTFLRGSARHIIRIRRFRFQTFGETYFVRKAFYRRRESTIRARGQTNNPIHPGPIRMDLVE</sequence>
<gene>
    <name evidence="2" type="ORF">GOBAR_AA20435</name>
</gene>
<feature type="region of interest" description="Disordered" evidence="1">
    <location>
        <begin position="401"/>
        <end position="423"/>
    </location>
</feature>
<dbReference type="Proteomes" id="UP000239757">
    <property type="component" value="Unassembled WGS sequence"/>
</dbReference>
<dbReference type="AlphaFoldDB" id="A0A2P5XA87"/>
<reference evidence="2 3" key="1">
    <citation type="submission" date="2015-01" db="EMBL/GenBank/DDBJ databases">
        <title>Genome of allotetraploid Gossypium barbadense reveals genomic plasticity and fiber elongation in cotton evolution.</title>
        <authorList>
            <person name="Chen X."/>
            <person name="Liu X."/>
            <person name="Zhao B."/>
            <person name="Zheng H."/>
            <person name="Hu Y."/>
            <person name="Lu G."/>
            <person name="Yang C."/>
            <person name="Chen J."/>
            <person name="Shan C."/>
            <person name="Zhang L."/>
            <person name="Zhou Y."/>
            <person name="Wang L."/>
            <person name="Guo W."/>
            <person name="Bai Y."/>
            <person name="Ruan J."/>
            <person name="Shangguan X."/>
            <person name="Mao Y."/>
            <person name="Jiang J."/>
            <person name="Zhu Y."/>
            <person name="Lei J."/>
            <person name="Kang H."/>
            <person name="Chen S."/>
            <person name="He X."/>
            <person name="Wang R."/>
            <person name="Wang Y."/>
            <person name="Chen J."/>
            <person name="Wang L."/>
            <person name="Yu S."/>
            <person name="Wang B."/>
            <person name="Wei J."/>
            <person name="Song S."/>
            <person name="Lu X."/>
            <person name="Gao Z."/>
            <person name="Gu W."/>
            <person name="Deng X."/>
            <person name="Ma D."/>
            <person name="Wang S."/>
            <person name="Liang W."/>
            <person name="Fang L."/>
            <person name="Cai C."/>
            <person name="Zhu X."/>
            <person name="Zhou B."/>
            <person name="Zhang Y."/>
            <person name="Chen Z."/>
            <person name="Xu S."/>
            <person name="Zhu R."/>
            <person name="Wang S."/>
            <person name="Zhang T."/>
            <person name="Zhao G."/>
        </authorList>
    </citation>
    <scope>NUCLEOTIDE SEQUENCE [LARGE SCALE GENOMIC DNA]</scope>
    <source>
        <strain evidence="3">cv. Xinhai21</strain>
        <tissue evidence="2">Leaf</tissue>
    </source>
</reference>
<proteinExistence type="predicted"/>
<evidence type="ECO:0000256" key="1">
    <source>
        <dbReference type="SAM" id="MobiDB-lite"/>
    </source>
</evidence>
<evidence type="ECO:0000313" key="3">
    <source>
        <dbReference type="Proteomes" id="UP000239757"/>
    </source>
</evidence>
<protein>
    <submittedName>
        <fullName evidence="2">Uncharacterized protein</fullName>
    </submittedName>
</protein>
<dbReference type="EMBL" id="KZ665336">
    <property type="protein sequence ID" value="PPS00232.1"/>
    <property type="molecule type" value="Genomic_DNA"/>
</dbReference>
<feature type="compositionally biased region" description="Basic and acidic residues" evidence="1">
    <location>
        <begin position="401"/>
        <end position="417"/>
    </location>
</feature>
<organism evidence="2 3">
    <name type="scientific">Gossypium barbadense</name>
    <name type="common">Sea Island cotton</name>
    <name type="synonym">Hibiscus barbadensis</name>
    <dbReference type="NCBI Taxonomy" id="3634"/>
    <lineage>
        <taxon>Eukaryota</taxon>
        <taxon>Viridiplantae</taxon>
        <taxon>Streptophyta</taxon>
        <taxon>Embryophyta</taxon>
        <taxon>Tracheophyta</taxon>
        <taxon>Spermatophyta</taxon>
        <taxon>Magnoliopsida</taxon>
        <taxon>eudicotyledons</taxon>
        <taxon>Gunneridae</taxon>
        <taxon>Pentapetalae</taxon>
        <taxon>rosids</taxon>
        <taxon>malvids</taxon>
        <taxon>Malvales</taxon>
        <taxon>Malvaceae</taxon>
        <taxon>Malvoideae</taxon>
        <taxon>Gossypium</taxon>
    </lineage>
</organism>
<evidence type="ECO:0000313" key="2">
    <source>
        <dbReference type="EMBL" id="PPS00232.1"/>
    </source>
</evidence>
<name>A0A2P5XA87_GOSBA</name>
<accession>A0A2P5XA87</accession>